<keyword evidence="4" id="KW-1185">Reference proteome</keyword>
<dbReference type="GO" id="GO:0030612">
    <property type="term" value="F:arsenate reductase (thioredoxin) activity"/>
    <property type="evidence" value="ECO:0007669"/>
    <property type="project" value="UniProtKB-EC"/>
</dbReference>
<dbReference type="InterPro" id="IPR036196">
    <property type="entry name" value="Ptyr_pPase_sf"/>
</dbReference>
<dbReference type="SMART" id="SM00226">
    <property type="entry name" value="LMWPc"/>
    <property type="match status" value="1"/>
</dbReference>
<feature type="domain" description="Phosphotyrosine protein phosphatase I" evidence="2">
    <location>
        <begin position="5"/>
        <end position="138"/>
    </location>
</feature>
<dbReference type="EC" id="1.20.4.4" evidence="3"/>
<name>A0ABV0EAY4_9BURK</name>
<dbReference type="EMBL" id="JBAJEX010000001">
    <property type="protein sequence ID" value="MEO1765786.1"/>
    <property type="molecule type" value="Genomic_DNA"/>
</dbReference>
<organism evidence="3 4">
    <name type="scientific">Thiobacter aerophilum</name>
    <dbReference type="NCBI Taxonomy" id="3121275"/>
    <lineage>
        <taxon>Bacteria</taxon>
        <taxon>Pseudomonadati</taxon>
        <taxon>Pseudomonadota</taxon>
        <taxon>Betaproteobacteria</taxon>
        <taxon>Burkholderiales</taxon>
        <taxon>Thiobacteraceae</taxon>
        <taxon>Thiobacter</taxon>
    </lineage>
</organism>
<reference evidence="3 4" key="1">
    <citation type="submission" date="2024-02" db="EMBL/GenBank/DDBJ databases">
        <title>New thermophilic sulfur-oxidizing bacteria from a hot springs of the Uzon caldera (Kamchatka, Russia).</title>
        <authorList>
            <person name="Dukat A.M."/>
            <person name="Elcheninov A.G."/>
            <person name="Frolov E.N."/>
        </authorList>
    </citation>
    <scope>NUCLEOTIDE SEQUENCE [LARGE SCALE GENOMIC DNA]</scope>
    <source>
        <strain evidence="3 4">AK1</strain>
    </source>
</reference>
<dbReference type="Gene3D" id="3.40.50.2300">
    <property type="match status" value="1"/>
</dbReference>
<dbReference type="PANTHER" id="PTHR43428:SF1">
    <property type="entry name" value="ARSENATE REDUCTASE"/>
    <property type="match status" value="1"/>
</dbReference>
<evidence type="ECO:0000313" key="4">
    <source>
        <dbReference type="Proteomes" id="UP001482231"/>
    </source>
</evidence>
<dbReference type="CDD" id="cd16345">
    <property type="entry name" value="LMWP_ArsC"/>
    <property type="match status" value="1"/>
</dbReference>
<dbReference type="Proteomes" id="UP001482231">
    <property type="component" value="Unassembled WGS sequence"/>
</dbReference>
<evidence type="ECO:0000259" key="2">
    <source>
        <dbReference type="SMART" id="SM00226"/>
    </source>
</evidence>
<dbReference type="InterPro" id="IPR023485">
    <property type="entry name" value="Ptyr_pPase"/>
</dbReference>
<sequence length="150" mass="17051">MHHPVRVLFLCTGNSARSQMAEAFLRTMGKEHFAVFSAGTEPKALHPLAVQVMREAGIDISGQRSKDLTEFLNQEFDYIITVCDRARDNCPTFPGDNARIHWRFEDPAAARCSEAEQLGVFRRVRNEIRTRVSIWQPAILKKLREAGVKP</sequence>
<dbReference type="PANTHER" id="PTHR43428">
    <property type="entry name" value="ARSENATE REDUCTASE"/>
    <property type="match status" value="1"/>
</dbReference>
<keyword evidence="1" id="KW-0059">Arsenical resistance</keyword>
<accession>A0ABV0EAY4</accession>
<dbReference type="SUPFAM" id="SSF52788">
    <property type="entry name" value="Phosphotyrosine protein phosphatases I"/>
    <property type="match status" value="1"/>
</dbReference>
<gene>
    <name evidence="3" type="ORF">V6E02_00930</name>
</gene>
<evidence type="ECO:0000313" key="3">
    <source>
        <dbReference type="EMBL" id="MEO1765786.1"/>
    </source>
</evidence>
<dbReference type="Pfam" id="PF01451">
    <property type="entry name" value="LMWPc"/>
    <property type="match status" value="1"/>
</dbReference>
<dbReference type="RefSeq" id="WP_347306245.1">
    <property type="nucleotide sequence ID" value="NZ_JBAJEX010000001.1"/>
</dbReference>
<comment type="caution">
    <text evidence="3">The sequence shown here is derived from an EMBL/GenBank/DDBJ whole genome shotgun (WGS) entry which is preliminary data.</text>
</comment>
<proteinExistence type="predicted"/>
<protein>
    <submittedName>
        <fullName evidence="3">Arsenate reductase ArsC</fullName>
        <ecNumber evidence="3">1.20.4.4</ecNumber>
    </submittedName>
</protein>
<keyword evidence="3" id="KW-0560">Oxidoreductase</keyword>
<evidence type="ECO:0000256" key="1">
    <source>
        <dbReference type="ARBA" id="ARBA00022849"/>
    </source>
</evidence>